<feature type="transmembrane region" description="Helical" evidence="8">
    <location>
        <begin position="57"/>
        <end position="77"/>
    </location>
</feature>
<evidence type="ECO:0000256" key="2">
    <source>
        <dbReference type="ARBA" id="ARBA00006939"/>
    </source>
</evidence>
<dbReference type="PANTHER" id="PTHR11040">
    <property type="entry name" value="ZINC/IRON TRANSPORTER"/>
    <property type="match status" value="1"/>
</dbReference>
<dbReference type="InterPro" id="IPR004698">
    <property type="entry name" value="Zn/Fe_permease_fun/pln"/>
</dbReference>
<feature type="transmembrane region" description="Helical" evidence="8">
    <location>
        <begin position="89"/>
        <end position="110"/>
    </location>
</feature>
<reference evidence="10" key="1">
    <citation type="submission" date="2020-09" db="EMBL/GenBank/DDBJ databases">
        <title>De no assembly of potato wild relative species, Solanum commersonii.</title>
        <authorList>
            <person name="Cho K."/>
        </authorList>
    </citation>
    <scope>NUCLEOTIDE SEQUENCE</scope>
    <source>
        <strain evidence="10">LZ3.2</strain>
        <tissue evidence="10">Leaf</tissue>
    </source>
</reference>
<evidence type="ECO:0000256" key="1">
    <source>
        <dbReference type="ARBA" id="ARBA00004141"/>
    </source>
</evidence>
<evidence type="ECO:0000256" key="8">
    <source>
        <dbReference type="RuleBase" id="RU362088"/>
    </source>
</evidence>
<evidence type="ECO:0000256" key="3">
    <source>
        <dbReference type="ARBA" id="ARBA00022448"/>
    </source>
</evidence>
<sequence length="344" mass="37576">MAISSKFVGILLIVILISFSSKMKGEYENYNTLTKCGSNSDRQGCTNNKNEALKLKLVTIVSILMTSMIGVCLPLFSCTISPLQPDTNLFVLVKAFASGVILAMGYMHILPDSFDCLRSNCLPENPWRKFPFTTFVAMISEILTLSIDSYAMSCFKKKKLENGDGNVGDYVQNNAKMESQNGHVHGVLVLKCDDKGSQMLRYRVVAQILELGIIVHSIVIGLSMGASNNPCTIRPLVVAICFHQLFEGMGLGGCILQADYEDEINVVVVFLNNNTICENSPTSLIVMGLLNACSAGLLNYMALVDLLAFDFMGTKLQNNMKLQSWAYLAVLLGAGGMSIMAIWA</sequence>
<protein>
    <submittedName>
        <fullName evidence="10">Uncharacterized protein</fullName>
    </submittedName>
</protein>
<comment type="similarity">
    <text evidence="2 8">Belongs to the ZIP transporter (TC 2.A.5) family.</text>
</comment>
<dbReference type="GO" id="GO:0005385">
    <property type="term" value="F:zinc ion transmembrane transporter activity"/>
    <property type="evidence" value="ECO:0007669"/>
    <property type="project" value="InterPro"/>
</dbReference>
<evidence type="ECO:0000313" key="11">
    <source>
        <dbReference type="Proteomes" id="UP000824120"/>
    </source>
</evidence>
<keyword evidence="3 8" id="KW-0813">Transport</keyword>
<proteinExistence type="inferred from homology"/>
<evidence type="ECO:0000256" key="9">
    <source>
        <dbReference type="SAM" id="SignalP"/>
    </source>
</evidence>
<feature type="chain" id="PRO_5039907730" evidence="9">
    <location>
        <begin position="26"/>
        <end position="344"/>
    </location>
</feature>
<dbReference type="NCBIfam" id="TIGR00820">
    <property type="entry name" value="zip"/>
    <property type="match status" value="1"/>
</dbReference>
<keyword evidence="11" id="KW-1185">Reference proteome</keyword>
<keyword evidence="6 8" id="KW-0406">Ion transport</keyword>
<dbReference type="EMBL" id="JACXVP010000111">
    <property type="protein sequence ID" value="KAG5568471.1"/>
    <property type="molecule type" value="Genomic_DNA"/>
</dbReference>
<keyword evidence="7 8" id="KW-0472">Membrane</keyword>
<evidence type="ECO:0000256" key="4">
    <source>
        <dbReference type="ARBA" id="ARBA00022692"/>
    </source>
</evidence>
<accession>A0A9J5VZF9</accession>
<evidence type="ECO:0000256" key="6">
    <source>
        <dbReference type="ARBA" id="ARBA00023065"/>
    </source>
</evidence>
<feature type="transmembrane region" description="Helical" evidence="8">
    <location>
        <begin position="325"/>
        <end position="343"/>
    </location>
</feature>
<feature type="signal peptide" evidence="9">
    <location>
        <begin position="1"/>
        <end position="25"/>
    </location>
</feature>
<name>A0A9J5VZF9_SOLCO</name>
<dbReference type="PANTHER" id="PTHR11040:SF41">
    <property type="entry name" value="ZINC TRANSPORTER 7"/>
    <property type="match status" value="1"/>
</dbReference>
<evidence type="ECO:0000256" key="5">
    <source>
        <dbReference type="ARBA" id="ARBA00022989"/>
    </source>
</evidence>
<dbReference type="Proteomes" id="UP000824120">
    <property type="component" value="Unassembled WGS sequence"/>
</dbReference>
<evidence type="ECO:0000256" key="7">
    <source>
        <dbReference type="ARBA" id="ARBA00023136"/>
    </source>
</evidence>
<keyword evidence="5 8" id="KW-1133">Transmembrane helix</keyword>
<dbReference type="InterPro" id="IPR003689">
    <property type="entry name" value="ZIP"/>
</dbReference>
<organism evidence="10 11">
    <name type="scientific">Solanum commersonii</name>
    <name type="common">Commerson's wild potato</name>
    <name type="synonym">Commerson's nightshade</name>
    <dbReference type="NCBI Taxonomy" id="4109"/>
    <lineage>
        <taxon>Eukaryota</taxon>
        <taxon>Viridiplantae</taxon>
        <taxon>Streptophyta</taxon>
        <taxon>Embryophyta</taxon>
        <taxon>Tracheophyta</taxon>
        <taxon>Spermatophyta</taxon>
        <taxon>Magnoliopsida</taxon>
        <taxon>eudicotyledons</taxon>
        <taxon>Gunneridae</taxon>
        <taxon>Pentapetalae</taxon>
        <taxon>asterids</taxon>
        <taxon>lamiids</taxon>
        <taxon>Solanales</taxon>
        <taxon>Solanaceae</taxon>
        <taxon>Solanoideae</taxon>
        <taxon>Solaneae</taxon>
        <taxon>Solanum</taxon>
    </lineage>
</organism>
<dbReference type="OrthoDB" id="448280at2759"/>
<keyword evidence="9" id="KW-0732">Signal</keyword>
<feature type="transmembrane region" description="Helical" evidence="8">
    <location>
        <begin position="284"/>
        <end position="304"/>
    </location>
</feature>
<gene>
    <name evidence="10" type="ORF">H5410_064509</name>
</gene>
<keyword evidence="4 8" id="KW-0812">Transmembrane</keyword>
<comment type="subcellular location">
    <subcellularLocation>
        <location evidence="1 8">Membrane</location>
        <topology evidence="1 8">Multi-pass membrane protein</topology>
    </subcellularLocation>
</comment>
<dbReference type="GO" id="GO:0005886">
    <property type="term" value="C:plasma membrane"/>
    <property type="evidence" value="ECO:0007669"/>
    <property type="project" value="TreeGrafter"/>
</dbReference>
<comment type="caution">
    <text evidence="8">Lacks conserved residue(s) required for the propagation of feature annotation.</text>
</comment>
<dbReference type="Pfam" id="PF02535">
    <property type="entry name" value="Zip"/>
    <property type="match status" value="1"/>
</dbReference>
<evidence type="ECO:0000313" key="10">
    <source>
        <dbReference type="EMBL" id="KAG5568471.1"/>
    </source>
</evidence>
<dbReference type="AlphaFoldDB" id="A0A9J5VZF9"/>
<feature type="transmembrane region" description="Helical" evidence="8">
    <location>
        <begin position="130"/>
        <end position="151"/>
    </location>
</feature>
<comment type="caution">
    <text evidence="10">The sequence shown here is derived from an EMBL/GenBank/DDBJ whole genome shotgun (WGS) entry which is preliminary data.</text>
</comment>
<feature type="transmembrane region" description="Helical" evidence="8">
    <location>
        <begin position="204"/>
        <end position="226"/>
    </location>
</feature>